<organism evidence="1 2">
    <name type="scientific">Rhizoctonia solani</name>
    <dbReference type="NCBI Taxonomy" id="456999"/>
    <lineage>
        <taxon>Eukaryota</taxon>
        <taxon>Fungi</taxon>
        <taxon>Dikarya</taxon>
        <taxon>Basidiomycota</taxon>
        <taxon>Agaricomycotina</taxon>
        <taxon>Agaricomycetes</taxon>
        <taxon>Cantharellales</taxon>
        <taxon>Ceratobasidiaceae</taxon>
        <taxon>Rhizoctonia</taxon>
    </lineage>
</organism>
<evidence type="ECO:0000313" key="1">
    <source>
        <dbReference type="EMBL" id="CUA75902.1"/>
    </source>
</evidence>
<name>A0A0K6GBA5_9AGAM</name>
<reference evidence="1 2" key="1">
    <citation type="submission" date="2015-07" db="EMBL/GenBank/DDBJ databases">
        <authorList>
            <person name="Noorani M."/>
        </authorList>
    </citation>
    <scope>NUCLEOTIDE SEQUENCE [LARGE SCALE GENOMIC DNA]</scope>
    <source>
        <strain evidence="1">BBA 69670</strain>
    </source>
</reference>
<sequence length="169" mass="19349">MDMLVTMNELLLDDSPKFSTIHTANLRVRRRSRSNYNSSAIWNTYGDVPIQLSPALGSRYVLGGSCDHPFMPTWIQPWGSLYHLEFSVVPKELHLEGTVQHVAPPARTPIELTITFATTFTHWEIKSTIRYTLFIKRILCLLSIRATSLITELANDKLNKHRARNMRGI</sequence>
<evidence type="ECO:0000313" key="2">
    <source>
        <dbReference type="Proteomes" id="UP000044841"/>
    </source>
</evidence>
<protein>
    <submittedName>
        <fullName evidence="1">Uncharacterized protein</fullName>
    </submittedName>
</protein>
<proteinExistence type="predicted"/>
<keyword evidence="2" id="KW-1185">Reference proteome</keyword>
<dbReference type="AlphaFoldDB" id="A0A0K6GBA5"/>
<dbReference type="Proteomes" id="UP000044841">
    <property type="component" value="Unassembled WGS sequence"/>
</dbReference>
<dbReference type="EMBL" id="CYGV01001622">
    <property type="protein sequence ID" value="CUA75902.1"/>
    <property type="molecule type" value="Genomic_DNA"/>
</dbReference>
<gene>
    <name evidence="1" type="ORF">RSOLAG22IIIB_01903</name>
</gene>
<accession>A0A0K6GBA5</accession>